<accession>A0A0E9LYV8</accession>
<dbReference type="STRING" id="1236989.JCM15548_12294"/>
<proteinExistence type="predicted"/>
<dbReference type="AlphaFoldDB" id="A0A0E9LYV8"/>
<protein>
    <recommendedName>
        <fullName evidence="1">IPT/TIG domain-containing protein</fullName>
    </recommendedName>
</protein>
<dbReference type="Proteomes" id="UP000032900">
    <property type="component" value="Unassembled WGS sequence"/>
</dbReference>
<dbReference type="Gene3D" id="2.60.40.10">
    <property type="entry name" value="Immunoglobulins"/>
    <property type="match status" value="2"/>
</dbReference>
<reference evidence="2 3" key="1">
    <citation type="journal article" date="2015" name="Microbes Environ.">
        <title>Distribution and evolution of nitrogen fixation genes in the phylum bacteroidetes.</title>
        <authorList>
            <person name="Inoue J."/>
            <person name="Oshima K."/>
            <person name="Suda W."/>
            <person name="Sakamoto M."/>
            <person name="Iino T."/>
            <person name="Noda S."/>
            <person name="Hongoh Y."/>
            <person name="Hattori M."/>
            <person name="Ohkuma M."/>
        </authorList>
    </citation>
    <scope>NUCLEOTIDE SEQUENCE [LARGE SCALE GENOMIC DNA]</scope>
    <source>
        <strain evidence="2">JCM 15548</strain>
    </source>
</reference>
<sequence length="387" mass="43943">MRKYLFCFGLGLMLFNACEEKDQASDLMVLSTHEVEINGSTENGIQFSASILLESGEAVVEQGFAYGLMAEPDFQDVVLKVPPTGKRQFKIVLEDALRSDTTYYVRSFVRTEKFLIYGNEVSFYSNGTAPPLIETIEPEMALWGDTIQITGQNFDRSGKQNTIWFGEFKSTKTWGSCDTLFAIVPDELNRKRSDISVKLYGKASENKKVFEIPSPIVTKVSHTNGQFPDTIIISGNHFSEKHGSVEFGGRASRSFTSGRDSLMFIVPFIGEEERVSVHLKQLDEKVLITDEFRYNEQKILGVSGLSIYVMDPITIYAQNIDFRRVDLMVDIDNVSYVNSQVWQDSLRIEPPYYGHEYVGAEFSMTCQIYNFISGEFQTIHQQTIPHR</sequence>
<dbReference type="OrthoDB" id="103335at2"/>
<gene>
    <name evidence="2" type="ORF">JCM15548_12294</name>
</gene>
<dbReference type="InterPro" id="IPR014756">
    <property type="entry name" value="Ig_E-set"/>
</dbReference>
<evidence type="ECO:0000313" key="3">
    <source>
        <dbReference type="Proteomes" id="UP000032900"/>
    </source>
</evidence>
<dbReference type="Pfam" id="PF01833">
    <property type="entry name" value="TIG"/>
    <property type="match status" value="1"/>
</dbReference>
<comment type="caution">
    <text evidence="2">The sequence shown here is derived from an EMBL/GenBank/DDBJ whole genome shotgun (WGS) entry which is preliminary data.</text>
</comment>
<organism evidence="2 3">
    <name type="scientific">Geofilum rubicundum JCM 15548</name>
    <dbReference type="NCBI Taxonomy" id="1236989"/>
    <lineage>
        <taxon>Bacteria</taxon>
        <taxon>Pseudomonadati</taxon>
        <taxon>Bacteroidota</taxon>
        <taxon>Bacteroidia</taxon>
        <taxon>Marinilabiliales</taxon>
        <taxon>Marinilabiliaceae</taxon>
        <taxon>Geofilum</taxon>
    </lineage>
</organism>
<dbReference type="EMBL" id="BAZW01000017">
    <property type="protein sequence ID" value="GAO30050.1"/>
    <property type="molecule type" value="Genomic_DNA"/>
</dbReference>
<evidence type="ECO:0000313" key="2">
    <source>
        <dbReference type="EMBL" id="GAO30050.1"/>
    </source>
</evidence>
<dbReference type="RefSeq" id="WP_157482605.1">
    <property type="nucleotide sequence ID" value="NZ_BAZW01000017.1"/>
</dbReference>
<evidence type="ECO:0000259" key="1">
    <source>
        <dbReference type="Pfam" id="PF01833"/>
    </source>
</evidence>
<keyword evidence="3" id="KW-1185">Reference proteome</keyword>
<dbReference type="InterPro" id="IPR002909">
    <property type="entry name" value="IPT_dom"/>
</dbReference>
<name>A0A0E9LYV8_9BACT</name>
<feature type="domain" description="IPT/TIG" evidence="1">
    <location>
        <begin position="131"/>
        <end position="205"/>
    </location>
</feature>
<dbReference type="InterPro" id="IPR013783">
    <property type="entry name" value="Ig-like_fold"/>
</dbReference>
<dbReference type="SUPFAM" id="SSF81296">
    <property type="entry name" value="E set domains"/>
    <property type="match status" value="2"/>
</dbReference>